<accession>A0A3A6QYQ8</accession>
<dbReference type="InterPro" id="IPR053156">
    <property type="entry name" value="T6SS_TssM-like"/>
</dbReference>
<dbReference type="CDD" id="cd00882">
    <property type="entry name" value="Ras_like_GTPase"/>
    <property type="match status" value="1"/>
</dbReference>
<dbReference type="PANTHER" id="PTHR36153">
    <property type="entry name" value="INNER MEMBRANE PROTEIN-RELATED"/>
    <property type="match status" value="1"/>
</dbReference>
<dbReference type="InterPro" id="IPR048677">
    <property type="entry name" value="TssM1_hel"/>
</dbReference>
<dbReference type="Pfam" id="PF06744">
    <property type="entry name" value="IcmF_C"/>
    <property type="match status" value="1"/>
</dbReference>
<evidence type="ECO:0000256" key="1">
    <source>
        <dbReference type="SAM" id="Phobius"/>
    </source>
</evidence>
<dbReference type="InterPro" id="IPR025743">
    <property type="entry name" value="TssM1_N"/>
</dbReference>
<keyword evidence="1" id="KW-0472">Membrane</keyword>
<dbReference type="InterPro" id="IPR009612">
    <property type="entry name" value="IcmF-rel"/>
</dbReference>
<feature type="transmembrane region" description="Helical" evidence="1">
    <location>
        <begin position="57"/>
        <end position="76"/>
    </location>
</feature>
<dbReference type="InterPro" id="IPR010623">
    <property type="entry name" value="IcmF_C"/>
</dbReference>
<sequence>MWKYLFRIARMLKPSLAAAMPILLLSLFIIVNVAIWWAGPWLDIKGNLPLDSMMERAIASSLFSLSTLALWGVWQWRKLQAFQAERKYEERLRQDPIKAYEDRQEVELNQIMVSMKENLPQRDYLYALPWYLVLGLENAGKTSLINRSGQNYVFSSVMRASGQKSENPYSFDWWIGDESVMIDPDGELLTQGNYANYDHEHISRGNENDGAMERRLWMHFVHWLEKTRSRRPLNGIVLTIDVSRLATATATERKAYANLLRARLRELMETLSTRLPVYITLTKLDLLQGFEPFFKHYSRRQREEVLGFTFSLDSVDDLDHWLKEFSSEYSNFIARINDVLPHSVSGPMSLEDRNAIYSFTRQVSGLKEILANFLSEALASDQFSTSALVRGVYFTSVYQQGVPTNAFDDAASRRYGLDHAINKAQHAKNSTVYFTQKLFNNVIYPEAGLASDNVRVTRHNRRVMGLTIIACSIVTVLFVGTWHRYYLTNVQQSDAVLTKVNEYQSELSSTLNASSQQEILEPLNKIREATLEFGFFREKPKYISDFGLYQGHTIGPMVEDTYLNLLENRFLPLLMADLVVQLNQVRTDEEKLAVLRVYRMMVDKSGRYKNYVLEYFVQYWQREFDGQRDIQVALQGHLEYAMKHTDLTANRVNGDTDAERVMKPYDRVIAKVQAQLSTIPNDQRVYRNLKLNSQTALGPAINLRNLVGPVFDMVFEEQVINRSEIYIPQMLTKKGFEDYFMPQSESISELALIDSWVLGLSNSAQFSEADKVALREKVRKLYVADYTNTWRLALNEINVKYFSDINHAALVLENLTGNIEPIQRLLRVLESNTKMYTNVPEDKAAQEALLHSSKYNVASQIDTPFSELNNMLSPVGEKPAYINEVLAAVEGLHSYVKAIQEAPDVGMAALDATKARVKLVNADPIYTVRRVASGLPKPLNIMLEKLADESWYVVKQEAIRHLEVRWYNDVYKTFQSKLAGRYPFNPTSRKDSSFVDFEAFFAPDGTLDNFYNSQLKMFVEENVALSDENSNGNSVISREVLGQLKQAKRIQQAFFNRKGVLDVSFSVEPLLLTSDKRRSVLNVDGQYLAYNHGPRDTVEFIWPNTFRKSAVSKVTLVPAKNNMSPRSINIRGPWAFFRLLEQGDVVGASATSVDFKFSVDGGQMIYRLNSEADINPFTERLFKSFKLSKTLY</sequence>
<evidence type="ECO:0000313" key="7">
    <source>
        <dbReference type="Proteomes" id="UP000273252"/>
    </source>
</evidence>
<keyword evidence="7" id="KW-1185">Reference proteome</keyword>
<feature type="domain" description="Type VI secretion system component TssM1 N-terminal" evidence="4">
    <location>
        <begin position="213"/>
        <end position="470"/>
    </location>
</feature>
<gene>
    <name evidence="6" type="primary">tssM</name>
    <name evidence="6" type="ORF">DZ860_02940</name>
</gene>
<dbReference type="NCBIfam" id="TIGR03348">
    <property type="entry name" value="VI_IcmF"/>
    <property type="match status" value="1"/>
</dbReference>
<dbReference type="AlphaFoldDB" id="A0A3A6QYQ8"/>
<dbReference type="InterPro" id="IPR027417">
    <property type="entry name" value="P-loop_NTPase"/>
</dbReference>
<keyword evidence="1" id="KW-1133">Transmembrane helix</keyword>
<feature type="transmembrane region" description="Helical" evidence="1">
    <location>
        <begin position="463"/>
        <end position="483"/>
    </location>
</feature>
<proteinExistence type="predicted"/>
<feature type="transmembrane region" description="Helical" evidence="1">
    <location>
        <begin position="16"/>
        <end position="37"/>
    </location>
</feature>
<comment type="caution">
    <text evidence="6">The sequence shown here is derived from an EMBL/GenBank/DDBJ whole genome shotgun (WGS) entry which is preliminary data.</text>
</comment>
<dbReference type="Pfam" id="PF06761">
    <property type="entry name" value="IcmF-related"/>
    <property type="match status" value="1"/>
</dbReference>
<evidence type="ECO:0000259" key="4">
    <source>
        <dbReference type="Pfam" id="PF14331"/>
    </source>
</evidence>
<reference evidence="6 7" key="1">
    <citation type="submission" date="2018-08" db="EMBL/GenBank/DDBJ databases">
        <title>Vibrio isolated from the Eastern China Marginal Seas.</title>
        <authorList>
            <person name="Li Y."/>
        </authorList>
    </citation>
    <scope>NUCLEOTIDE SEQUENCE [LARGE SCALE GENOMIC DNA]</scope>
    <source>
        <strain evidence="6 7">BEI233</strain>
    </source>
</reference>
<feature type="domain" description="IcmF-related" evidence="3">
    <location>
        <begin position="520"/>
        <end position="833"/>
    </location>
</feature>
<organism evidence="6 7">
    <name type="scientific">Vibrio sinensis</name>
    <dbReference type="NCBI Taxonomy" id="2302434"/>
    <lineage>
        <taxon>Bacteria</taxon>
        <taxon>Pseudomonadati</taxon>
        <taxon>Pseudomonadota</taxon>
        <taxon>Gammaproteobacteria</taxon>
        <taxon>Vibrionales</taxon>
        <taxon>Vibrionaceae</taxon>
        <taxon>Vibrio</taxon>
    </lineage>
</organism>
<evidence type="ECO:0000313" key="6">
    <source>
        <dbReference type="EMBL" id="RJX75646.1"/>
    </source>
</evidence>
<dbReference type="Pfam" id="PF14331">
    <property type="entry name" value="IcmF-related_N"/>
    <property type="match status" value="1"/>
</dbReference>
<dbReference type="EMBL" id="QVMU01000001">
    <property type="protein sequence ID" value="RJX75646.1"/>
    <property type="molecule type" value="Genomic_DNA"/>
</dbReference>
<dbReference type="PANTHER" id="PTHR36153:SF5">
    <property type="entry name" value="EXPORTED PROTEIN"/>
    <property type="match status" value="1"/>
</dbReference>
<dbReference type="InterPro" id="IPR017731">
    <property type="entry name" value="TssM1-like"/>
</dbReference>
<dbReference type="Proteomes" id="UP000273252">
    <property type="component" value="Unassembled WGS sequence"/>
</dbReference>
<protein>
    <submittedName>
        <fullName evidence="6">Type VI secretion system membrane subunit TssM</fullName>
    </submittedName>
</protein>
<feature type="domain" description="Type VI secretion system IcmF C-terminal" evidence="2">
    <location>
        <begin position="1065"/>
        <end position="1171"/>
    </location>
</feature>
<dbReference type="SUPFAM" id="SSF52540">
    <property type="entry name" value="P-loop containing nucleoside triphosphate hydrolases"/>
    <property type="match status" value="1"/>
</dbReference>
<evidence type="ECO:0000259" key="3">
    <source>
        <dbReference type="Pfam" id="PF06761"/>
    </source>
</evidence>
<keyword evidence="1" id="KW-0812">Transmembrane</keyword>
<dbReference type="Pfam" id="PF21070">
    <property type="entry name" value="IcmF_helical"/>
    <property type="match status" value="1"/>
</dbReference>
<evidence type="ECO:0000259" key="2">
    <source>
        <dbReference type="Pfam" id="PF06744"/>
    </source>
</evidence>
<dbReference type="OrthoDB" id="9758229at2"/>
<feature type="domain" description="Type VI secretion system component TssM1 helical" evidence="5">
    <location>
        <begin position="961"/>
        <end position="1022"/>
    </location>
</feature>
<name>A0A3A6QYQ8_9VIBR</name>
<dbReference type="RefSeq" id="WP_120029402.1">
    <property type="nucleotide sequence ID" value="NZ_QVMU01000001.1"/>
</dbReference>
<evidence type="ECO:0000259" key="5">
    <source>
        <dbReference type="Pfam" id="PF21070"/>
    </source>
</evidence>